<evidence type="ECO:0000256" key="4">
    <source>
        <dbReference type="PIRSR" id="PIRSR601461-2"/>
    </source>
</evidence>
<dbReference type="InterPro" id="IPR033121">
    <property type="entry name" value="PEPTIDASE_A1"/>
</dbReference>
<keyword evidence="4" id="KW-1015">Disulfide bond</keyword>
<comment type="similarity">
    <text evidence="1 5">Belongs to the peptidase A1 family.</text>
</comment>
<sequence>MQRTKLNGTRRHRNSRWGHHKNLSQRDWDWSPLDDYQGMIYLIELDIGTPPQPVKVFVDTGSYELWVNPLCAGSPDPNLCQTYGAYVPKQSNTSTMIGGDFHATYGTGSAMGTYWSDTMMVSMLQIPSIQFAVANDTVYTWAGILGLGYSYPITTKYPTMLNMMVRYGYIGAPIFSIGVGGEGDGFSEIIFGGVNRWKYSGSLSPVPIWPPPSSQDPRWVQYWVNVTSLGLTGGAGAGPVVYTPNGFNMPMIVDTGSTLSYLREDLVAQIGQQLGATVDNQNTYWVDCAWRDKDGTVDFGFLDGKVVINVKYKDFIYEQYAGHCQLGVQPADVDSTNYVLGDTFIRGAYLVFDQQSDVIWLGQYYNCGDGVVTVGKKPGDVESATGAC</sequence>
<evidence type="ECO:0000259" key="6">
    <source>
        <dbReference type="PROSITE" id="PS51767"/>
    </source>
</evidence>
<keyword evidence="2 5" id="KW-0064">Aspartyl protease</keyword>
<name>A0AA38RHJ5_9PEZI</name>
<feature type="active site" evidence="3">
    <location>
        <position position="59"/>
    </location>
</feature>
<dbReference type="GO" id="GO:0006508">
    <property type="term" value="P:proteolysis"/>
    <property type="evidence" value="ECO:0007669"/>
    <property type="project" value="UniProtKB-KW"/>
</dbReference>
<dbReference type="EMBL" id="JANBVO010000009">
    <property type="protein sequence ID" value="KAJ9149891.1"/>
    <property type="molecule type" value="Genomic_DNA"/>
</dbReference>
<gene>
    <name evidence="7" type="ORF">NKR23_g4170</name>
</gene>
<dbReference type="PROSITE" id="PS00141">
    <property type="entry name" value="ASP_PROTEASE"/>
    <property type="match status" value="1"/>
</dbReference>
<evidence type="ECO:0000313" key="8">
    <source>
        <dbReference type="Proteomes" id="UP001174694"/>
    </source>
</evidence>
<reference evidence="7" key="1">
    <citation type="submission" date="2022-07" db="EMBL/GenBank/DDBJ databases">
        <title>Fungi with potential for degradation of polypropylene.</title>
        <authorList>
            <person name="Gostincar C."/>
        </authorList>
    </citation>
    <scope>NUCLEOTIDE SEQUENCE</scope>
    <source>
        <strain evidence="7">EXF-13308</strain>
    </source>
</reference>
<feature type="disulfide bond" evidence="4">
    <location>
        <begin position="288"/>
        <end position="324"/>
    </location>
</feature>
<feature type="active site" evidence="3">
    <location>
        <position position="254"/>
    </location>
</feature>
<dbReference type="PANTHER" id="PTHR47966">
    <property type="entry name" value="BETA-SITE APP-CLEAVING ENZYME, ISOFORM A-RELATED"/>
    <property type="match status" value="1"/>
</dbReference>
<evidence type="ECO:0000256" key="2">
    <source>
        <dbReference type="ARBA" id="ARBA00022750"/>
    </source>
</evidence>
<evidence type="ECO:0000256" key="1">
    <source>
        <dbReference type="ARBA" id="ARBA00007447"/>
    </source>
</evidence>
<evidence type="ECO:0000256" key="3">
    <source>
        <dbReference type="PIRSR" id="PIRSR601461-1"/>
    </source>
</evidence>
<dbReference type="PRINTS" id="PR00792">
    <property type="entry name" value="PEPSIN"/>
</dbReference>
<dbReference type="PROSITE" id="PS51767">
    <property type="entry name" value="PEPTIDASE_A1"/>
    <property type="match status" value="1"/>
</dbReference>
<keyword evidence="5" id="KW-0378">Hydrolase</keyword>
<dbReference type="Proteomes" id="UP001174694">
    <property type="component" value="Unassembled WGS sequence"/>
</dbReference>
<dbReference type="InterPro" id="IPR001969">
    <property type="entry name" value="Aspartic_peptidase_AS"/>
</dbReference>
<proteinExistence type="inferred from homology"/>
<dbReference type="GO" id="GO:0004190">
    <property type="term" value="F:aspartic-type endopeptidase activity"/>
    <property type="evidence" value="ECO:0007669"/>
    <property type="project" value="UniProtKB-KW"/>
</dbReference>
<keyword evidence="8" id="KW-1185">Reference proteome</keyword>
<dbReference type="InterPro" id="IPR001461">
    <property type="entry name" value="Aspartic_peptidase_A1"/>
</dbReference>
<organism evidence="7 8">
    <name type="scientific">Pleurostoma richardsiae</name>
    <dbReference type="NCBI Taxonomy" id="41990"/>
    <lineage>
        <taxon>Eukaryota</taxon>
        <taxon>Fungi</taxon>
        <taxon>Dikarya</taxon>
        <taxon>Ascomycota</taxon>
        <taxon>Pezizomycotina</taxon>
        <taxon>Sordariomycetes</taxon>
        <taxon>Sordariomycetidae</taxon>
        <taxon>Calosphaeriales</taxon>
        <taxon>Pleurostomataceae</taxon>
        <taxon>Pleurostoma</taxon>
    </lineage>
</organism>
<dbReference type="AlphaFoldDB" id="A0AA38RHJ5"/>
<accession>A0AA38RHJ5</accession>
<dbReference type="SUPFAM" id="SSF50630">
    <property type="entry name" value="Acid proteases"/>
    <property type="match status" value="1"/>
</dbReference>
<protein>
    <submittedName>
        <fullName evidence="7">Acid protease</fullName>
    </submittedName>
</protein>
<keyword evidence="5 7" id="KW-0645">Protease</keyword>
<evidence type="ECO:0000313" key="7">
    <source>
        <dbReference type="EMBL" id="KAJ9149891.1"/>
    </source>
</evidence>
<comment type="caution">
    <text evidence="7">The sequence shown here is derived from an EMBL/GenBank/DDBJ whole genome shotgun (WGS) entry which is preliminary data.</text>
</comment>
<dbReference type="PANTHER" id="PTHR47966:SF65">
    <property type="entry name" value="ASPARTIC-TYPE ENDOPEPTIDASE"/>
    <property type="match status" value="1"/>
</dbReference>
<evidence type="ECO:0000256" key="5">
    <source>
        <dbReference type="RuleBase" id="RU000454"/>
    </source>
</evidence>
<dbReference type="Pfam" id="PF00026">
    <property type="entry name" value="Asp"/>
    <property type="match status" value="1"/>
</dbReference>
<dbReference type="Gene3D" id="2.40.70.10">
    <property type="entry name" value="Acid Proteases"/>
    <property type="match status" value="2"/>
</dbReference>
<dbReference type="InterPro" id="IPR021109">
    <property type="entry name" value="Peptidase_aspartic_dom_sf"/>
</dbReference>
<feature type="domain" description="Peptidase A1" evidence="6">
    <location>
        <begin position="41"/>
        <end position="362"/>
    </location>
</feature>